<feature type="region of interest" description="Disordered" evidence="1">
    <location>
        <begin position="5559"/>
        <end position="5581"/>
    </location>
</feature>
<evidence type="ECO:0000256" key="1">
    <source>
        <dbReference type="SAM" id="MobiDB-lite"/>
    </source>
</evidence>
<feature type="compositionally biased region" description="Basic and acidic residues" evidence="1">
    <location>
        <begin position="1292"/>
        <end position="1303"/>
    </location>
</feature>
<dbReference type="InterPro" id="IPR010734">
    <property type="entry name" value="Copine_C"/>
</dbReference>
<protein>
    <recommendedName>
        <fullName evidence="2">VWFA domain-containing protein</fullName>
    </recommendedName>
</protein>
<feature type="compositionally biased region" description="Acidic residues" evidence="1">
    <location>
        <begin position="33"/>
        <end position="43"/>
    </location>
</feature>
<feature type="compositionally biased region" description="Basic and acidic residues" evidence="1">
    <location>
        <begin position="594"/>
        <end position="607"/>
    </location>
</feature>
<feature type="region of interest" description="Disordered" evidence="1">
    <location>
        <begin position="29"/>
        <end position="59"/>
    </location>
</feature>
<dbReference type="InterPro" id="IPR002035">
    <property type="entry name" value="VWF_A"/>
</dbReference>
<evidence type="ECO:0000313" key="4">
    <source>
        <dbReference type="Proteomes" id="UP000829354"/>
    </source>
</evidence>
<feature type="region of interest" description="Disordered" evidence="1">
    <location>
        <begin position="547"/>
        <end position="610"/>
    </location>
</feature>
<feature type="region of interest" description="Disordered" evidence="1">
    <location>
        <begin position="366"/>
        <end position="401"/>
    </location>
</feature>
<feature type="region of interest" description="Disordered" evidence="1">
    <location>
        <begin position="4789"/>
        <end position="4808"/>
    </location>
</feature>
<feature type="region of interest" description="Disordered" evidence="1">
    <location>
        <begin position="7047"/>
        <end position="7068"/>
    </location>
</feature>
<dbReference type="InterPro" id="IPR052079">
    <property type="entry name" value="E3_ligase/Copine_domain"/>
</dbReference>
<name>A0AAE9E7V2_CAEBR</name>
<dbReference type="Proteomes" id="UP000829354">
    <property type="component" value="Chromosome II"/>
</dbReference>
<gene>
    <name evidence="3" type="ORF">L5515_013960</name>
</gene>
<feature type="compositionally biased region" description="Basic and acidic residues" evidence="1">
    <location>
        <begin position="4391"/>
        <end position="4423"/>
    </location>
</feature>
<dbReference type="PANTHER" id="PTHR45751">
    <property type="entry name" value="COPINE FAMILY PROTEIN 1"/>
    <property type="match status" value="1"/>
</dbReference>
<sequence>MNEFQKVSDFPGSQITSYQKQSNYSGLEKLIDETSDEVTSESEDSSRLKSLSHSETENHLSGGGFVAKDLLSSPIIRLPQTAIRTCQSIDIDTKNRSKNDTSILSSLFYSSCNYILNSIIPDPLDLIAAAVGQSTAQALLVAQISWMVCVCCRCCLCKCVAGGRAVRGQKKQIREPTIADDDGRDLPYEVPGLIHIPKPVYNKKLSKSRSSSVPHVAVPSLVSSSANYKRMSMWETSLNVQSDVEPLHTPPLVVERKLDYIDKEGNNPSCCRERGTRKPGFRPLRGSGSPSPPDTLISTKVAVSSASEAKKIKDHKKELKKEKEKKKKMDKRQASSGGGFFTRWFGGSGSNNSQQNLAEDVIDARSERKTAKQREQELLQRSERRSGGRTHSHEEYRRHQQPNLMVNTNLDEDDYATIDRVRRSNNREMSMPASPRNVHFVDESSGPLSRNMNESAFGDRAHLQYRPRAQKGATGPTTRGAPTSSVTKLDEATLDLLRLSTEPSPVPSRRALPKSASLSSVQQKLPIKTIDGGQLRVGNVYTWDQNSVDTATDDDRGREFNRDDRSSRLSPQAERRNERQIQIQQRSASNGPANRRETEIEYEEKRQGPPVVRTTVEGKLKMEKIVGADLITVDSCISSAWTVRDTVTNYKIKSTIGKKSLILEEMKDGQSKYKITLIENGETKMEREASLEVPDFVNKKDYLAEVSKKLLSDLQEDSESVSALTHIEVEVVEDVTNILKTYVIGERADDVLAEEQLRLHYEQTADKTPSPIPLEKSEKIYVDVFEKEKIELEDPEKADIHLIKDGRHFEGEGALKRVRRFETEESIEKPTIIRMEPRCAHAFADCDVAKKEDTSNYTVKIAVPLVHTITFLLKKSKMMRQQKAAGYEMEQEGQRFEDETTLRRIKRYETEEEEEKHVTVVQHVEEVKVATMKTQKEVEAEGGQYEMSQEGVHLRGEIAFKKRGKHLDSESSEERFLEREAEGGQYAMHMEGERLLGEKKFRSKGRHYESESEESMVSWNGGSPTLVDLVKKESSSIFEATFETANNHSPIVSEIRRPKIKKENTTIGCTIANQKATSASAELTTKHVNTQKGSGKFRELGEEQAMMLCGFENQKSSKEEIVGVRQQKNESKVVFAAGSAETENATISTTIFHDADSFAVEGSSKSANSTATYGRFKEMSEENASNMVYLQKSESESTNLSETEAKMKHVHRESSEARFAEFKQVAESCAVMIKNTGVERGSTSSTVAEAATDLRIRRKDARGEITVFVLFKKVFGNYVHASMRLSSLSSGRLREHREMRSEQKSSSMMHQESSHYAHSSYEHMSEHYEHSSFYHHESSSSVRSKSDEHGLEPVEVSKQLSSIEKQLLKLDDVVVGAEETNTVEVKVTITKREQHANQLIVVLEEPYESAVSGGFRQVKKPVVDTSLESKVRKLEQSSSYSIIKKSSSKESVVHIGKPPLERQASLEGRFRMQESWSSVECRRRSASIDRASMNLRASQEEVCTGFWNTTKGESTRRTLLQKAKSTESMSLKSKSASLTNIQMSSQHQKTSATRTTSTEIATHRREIVAAAIGISTHSLERLLNFVEDVDWENITMLDSQKEILSVNLKALTSSPISLDIPSVLGRIVAPAEQDESSDLIMRDRLESRVFAQLRASADEMTTREVSLGSMTQLEQAAFMSLLITSASRCDLRTIAPTNISSTTEVFYDVAEEKMSTSGVMSRESRREYGSKTFTSSREEIVQGFWRGERDEEKVVKTLKDRMESFKQSLNVKSVSFISETSTLGMKKADRTEETSHSQKMTPKEIVSEVFGVSESKTDQFFQVLEKMDWSKIQLRVKEHSAISANIPSLAPTQNSCDGILGKLRAPKQEDESADVKLQEIRKATLVMSVRAALQSTISSNSNFAKNISDTEKAVFNNLISVIVSHNLSTIATSSESATASINYQDIPEVLGASRTWISKTSEKLKQEIREPIIETVESFWSTANDQEKIAVLVNKKTESICSSLNALATSIENENIHKELVREAATSGSVNIKTVSPREIVSNSFQITRSEMEQLFNVMEKVDWSQISLPVPEHSILSKNIQCLAPPLFDSSNVLGKLRAPEMQEQSADLKIRQAQQAKVVLDATAAMMSTIESSETFCKYPEDEKAILKNLVGIIATQDLTTIGTSSETQTVQIDYSEAQERLEASKKLVARNLKVLKSEIRESSEEVVQGFWNTASDQEKVGAIVCEKLKTIHHSLQTHAIRTVTESLSRDMKQESQDLGSHHFVKLSPREVVQAAFGISSESIDQLLELIEKMDWSNIELAERVYSNISANVRALALSSSQSSGILGKLIAPPPEDASITQEFRDLNTAKCILNVMSSFNTSVTSDSILYRIPEEERVILSNILGVMASNNLNLSSESTVSSFGFNRILELSDTRHVLKQTNQQSLTQKIRESSEELVQGIWNTASEQEKVAIIVKEKLETVHQSIKTLAIQMATLSVNKELTGNEENLASVKNVALAAREVVKSAFEISSETVQTMLEVLAKVEWSDISLPEKNHQFISQNVRSLAEPSFNCDSILGKLQHPSPESEYADHKVIEQRTASAVATLKSAVESVVSSDSSFVKLPPEEVTIITNMAGLVISTELTSMCNSSDTFGFQQRITRNQNASALLAATNSQSLFERLCEPVENQVQGFWSTASPHEKMSMVVKQKLDTMYEVIKTIATQMVTQTVDQRLSATEPSSESLKIIDKAAREVVTAEFGIRSENVQTTLEVLSKIDWSSISLPEKMHQAITSNVRTLAEPSFNCDSILGKLNPPEAQTASADKELLDQRTIEVSANVQSALESAISTFSDLQKLPADDKAVISKIAEFMVSKDLSSMTSTSTSFGFQRDLSDSQDAYILLQTPGSMLSEQHVREPSNQQVQGFWSTASPQEKTEFIVQQKLHSQYDAMKVMAITIASESVDTELKGIEDNVELQKNIGTVTKEIIASAFGISSEAVQKTLEVLSKVEWCSISLQEKEHRSISQNIKALAEPSFNCDSILGKLNPPDQQSEAAERSVMEQRKAVIYVNLKSAVQSVISKDSTFQKLSEDEKSSIYKVSEVIVTSDLTSMSTSSADFRLQQKTVDLENVNVLLTSPHSQALIERLREPIEQQVQGFWSTASAVEKKEMFLKEKIETIHAMLKTFSTSLVSETIHRDFMATAQTLAALQSIQLTPREILCAAFGVSNEQVEKTFHALNETNWNEIEIPLRQKEILLANLRIINADVPSVFGSLMGKPEENQEITNVLPQVQKVQFLLNVQRAFEQSVDVTTSLSKSGDSSETQISNIISLISSENLGDLISQAVQFAQPNMSEETSKQFQIPREILLDRVVPQTSDESIHSFWRTNQLSEETTSIVSQKLSTLTSEFVTSAAKQVSTSLTLDYRRKIFNQNSEFIFGDLTRDVVKAAFSISDESLNQLFFHLEQSDWSQINLTSRQKAILSANIRSLASANLDTLLGHLASKPEEKENSGFSMTEQRRLEVENTYKISQILSKIAIEKNRSEDEKVTLTNLVKLLTSTDLKAAIRTAAFERKPDDLVVSASIVPVLKIQDHVREPEEQVIQGFWSNDRPQQETVDFVIRKIDVLKSILNCYAVAECQGIIKISETVKDAFAVSEQTYFKILKVLGSMQSTEIPEAVKETISKNLTILNLSPVETLIRSDKQVASVSETVRDKQLAQFLFNFKSTLDYETGITATISKSSEQDNVVLNNLVSILSSVNLAAVVPENGQLPSTENSIVDFSMHRPDARTSSSTTLDDVNILRHYLQTFAIQQTSTEVNRVVEIIKKSQNFHLVHTTVLEEIKTIQMRMEILKRVLLNQSTAEEILQEAFQSSEQQMEAFHRIIENVHWEETQLTEEIIGNLRVNFSAIPRFEGTVGCLMAPEDQQQSVDTYVSSTIRAEAVMNLMAAAENAISTTSSLSNMESDERLLHKTILKTLAVCDLTAPASKSETETMAQGFYQKVENSETHQQVSEKQKSQAELHAIETSEEAVHGLWSSRKERQSSQILQVSELEKTTLATLASAEEESSIYTELASFGSKEEIEKLVTLELRDIIENSFGISEQSLDKLLEIVPKMDWSSLTMPITQKDLVIKNLKLLVPANANVMETVGTIQAPEEEEAFAELDLKQAREAKVMMDIQECVFTTCTGYSDMNKPENSEVTSYSALLGTMSICDFVTMAASNIQVDSKYDYYRRPAPKDAELTIAGSNTETFSLALQETEEVTSSGIWNTVSTSEAAKTTVSDKKISVSKTQMSTKASSENAVNYEQSLEKDTKETIETKIPQSTQEFLQQKYSIDRSESNVQIQGTPASESFEVQYPVSNADTVSQTMRSQSQKDLQFGGTFGELAPPLPQEEDAETTIRQSRLYRSSSQVRAPSEESIHRTEALRRSESLESNARKTFVERRRESISMSQKASVERETSMEARVSKPEQSAPVESLQKTKTKGLTSSRVAESKDYNVCGSWTTAKPPIGAKVSFQTKKVEKEVTSATMTVASASVYCEVGLESKKSHCGDTTGSLVRAKSIEEVEREFGVEVTSTEKILEKREQIESWIKSLPQSMEEERSAEFGDDEVKIGGVMGVLNAPREQEEEIERRMTVKREASETRNLKAATKESIDESDEFSKAEADQEIQAIRKELVKEAGSLNAAATKEISATAKLEYAKTPSEDITELSMTESRRQSNVGQFQESKEEEFVGLWNTGAKGQTASMILPHKPPIDSASIRAKAARENSIEMSGSLQKSPSAEALGVISQKIKMGADSKFGIAQGVAETTLTSSEQSGATSHNVHISNTGTATGTVNQLSKKETGVGFVASSLVSPNPESAETEFTGKIVQLTQATLTKSAAGDAGAKVESVILGSGENQADVSLLKNVTSTEAVEKALQASKDSFVTLDAKQSREAVSEAKSDLNLKTANVESHKMNVAETRDEESGVFIRSSHEYEETQKTLRHRSASRESASRTVTAPTNQEVLFNFDRKLEESVAEGSLSIGIVRESSLSEVMKHTERTSELSKSFLNEEVAGVRSVSERRTEEFRGRQQGDIEIQTGTAMGRIEAPRPQREEAEVTQKLTRTLSVERNAKAAGTVESQMTAQIQRREDSLTSDVSHVATQQMSEHLVMRSKSEHHISEKIQERLCEKESFSSQEFITENQGVHTHWDVIDNNGEALICWKSAETEQKSLDAKQITELSAGTNLDLTVRLPGGRDEEKIAEHVFVGISEALSVSETRADMEMTRQDAFSDDATYVASDILEEHSLSTVHEFGESEASITFGIGKLVTKKPEKEEIGRSFSETRKLSQFSEIAAAIELTTEMDSEILRLPECDQSEKMITQKFEQKDSKDLKATVETSSGKEVNLEKRDVREHSVDVKKVDKRNIADLKRLSEPRNENFLSKYTSEIVDLEEKTTVPLTKTDSASMILKAPQSNRTDREISIDRGEANRMTSKNIMQRGMSRASEERRFQIQMIKSEKILKREDSFDESEYVTSVSLRDEITSETFREYGDASVEVCTLFGKIVQKKFEVEDFQEILPIVRRWAEVLSMKASTSVDIQADNSISKPDSQAESRKNLKTANSENHRINVNAVQEVVMSSTTALECKKAGEDVASIRLREKSRERVEKKYQENQWNLLSTSAEWETLLNDLEESVTIAQSVQDSMAFSAKATATVNLNSEASIKKTESNLGTQKSISQTNVDKTIRQFNSANVENELLVTKLGMDLEEIEKLVDEINREQAVGGRIREFGKSETGGGIYLVRRSLPKVKETSTHTVTLATSFRQIFSTMSAGDEISETNVELTVPSISVEAEIKSTVARSDSTTFSTSHASEHTATTVADYARDIAISASTAARKKAIPVEKTSQKLKEVGADGIEILSLWEGIETDLDASTQLVDLLRVKSSLQTIESSEEVERINQYLEMSEEKGLVIHLISVQNKEICERNFFVSVCSLDTALSRKFEIPSEYSVSKVLTDKRVLREIWRVIESGDVSFNAVINLHRYSLSKPTLAQETVLREVVRIAAQPLFISAGDIESDVVWSTQQLEKTPWREETSRTIIGARKGEGVRKKMEEAGDEKVKLKVDLIGGNQPNEVCEKSWKIPRSGDKAKLDTEEFEFDECLFYGQINCKKTHFEDKDHVIIIARVTALSLSTLASTKENEDVHEAWSIPDQSEVANKLVIIGNIGVPTYMRTKESTEDIVGVGIAYNIPEEKLTSSIKLNEKASGGYYELNTKAAGDEYKVISSSLSRTQDVEKVKGKMVQKVIAKEEIRVVETSTESVNANFNYEIPEPNFSIGVTKSCANNAAPYTIKLHECLEYFVKMFYNMNKKDDFESILKTVIISNVIEPKTLFCAAAELEESTRNPEFNRPSEYHDLQKTVVDFNRIEGASLVTFEPTTEKMALSTVLNRENEYSRTEYIVKDKNRGASLKYRFVESSEEKQSVFSAFEVDSEKEKVERTIDLVRQGGHFKLSTDASEDNEITLHREISKSLITHYDTLHQITLSNSAPHQMLSTTGTTQEMNTISAQLSKPAEWLSTELLIVDKNTEQTVTWRVLECEECVENLHPIYRRPDDIFDLDETWYIARNGGKFERRLKASGDETEIINEDIKSRGVKHDVIDKKFIVGNQGEPISFTSIQTSSIVASVSQDMSRLGEKETVKKVLQNSNKGINVEKKMTEATEYRATISEQFRRNDDFDKADLLIKDRRLGGCYELSTNASEQSSSSISSALICPRPSHLSTEKTFITAQTIIPAILNCKASDSVGHTVTEQWNRPNDHFAISKIITDCNKENEQFTVRESGEEYHTTNCFYSREQEEKVVAKTLHEARQGSGQTFKTKHATDRTMDAVQHLEKERLAEAHAEKIFVIGNSSPAVSWTTRASSEMQHNQVVSLNRPSAYHQVEIIRQGANLGIPTYFTARETTSKTENLATQLSRKEEHLEVCTTKTTSLLSEPVVFDSNASKSHSVSLDKNLTASGDFELDAVVVIVDKNREQPQFFRCSCTKEASTSAAASLSSSGSKSESCKLVRVASNLGHPTSLVLRESSSVQENNNVHYQRDEHHEHVSETRSYPRDGGQFNLETKASTANEVRIDKDLEKHADRDLATEKKTIIRNEAEPVEIFVSATEESAAGVTANLSRSNQYETSNIKLTAANKGEPAYSRVTETTELTETNNVQLRREEEHKEIEKIVQIAASGGSSLLRAGFADEKFADVETKLEREAEFQSAQTIRNIGNEDKTNLSIGASQETSVNFDETIKCNKSSSEETSITKVAKNIEPHVIFRSTEASDMTVGIHYTLRSSDRVDETEDIKNVARNGGSATFSCFAAGEESPDSVSAFLTRPSQEEVTEKLFPTPMIDAIKFNSTAAEEFAVWNTTSFRRKDHEEEVEKIFNTSGAGQNEMFSSNAAEDVSVTLDADLHFGVGYKEHRQVTKDEANQGESTGMHSGASEETIFNLGYDYCKQPTEFTTVCVTEDKLLIQGAYGFRAAKEESITLDADLHFGVTYRDLLAMGLHASNNEIEGTGMHSSASEETIFNLAYDYCKQPTEFRTVFVSEDHQFVHGAFGFRAVGEEHIETQLLELEARMVEVMVEGSVHNLARRHEDEPFVLYTEVIEETIIRVDEQLEKKTTVVETEQASEVKMREKGEERRKEEKRVSFAAEVQEKTMEAIDKSLGLDTSMEVEPAFQKPSIIKKPMKKERERRSRDLRQNAAPAFKPVRRNSLLQALAIGSPHNIPHFKTLDDIVKAIKHAGLEYSNLIFGIDYTKSNFYQGERTFDKRPLHTIDPAEMNPYQQVIQIVGKTLSSFDADGQIPAYGFGDEEFTDQGIFNIADRYDLDKDCNGFEEVLKVYNEVTPTIEMSGPTNFVPLIDRAIEICKEKHSYHILVIVADGQVTNEKINQKAIAAASHYPLSIIMVGVGDGPWNMMGRFDDNIPKRLFDNFHFVDFHKVMFNAPNADASFALNALMEIPDQYKAIKELGLLKHSRRG</sequence>
<dbReference type="EMBL" id="CP092621">
    <property type="protein sequence ID" value="UMM17384.1"/>
    <property type="molecule type" value="Genomic_DNA"/>
</dbReference>
<dbReference type="CDD" id="cd01459">
    <property type="entry name" value="vWA_copine_like"/>
    <property type="match status" value="1"/>
</dbReference>
<evidence type="ECO:0000313" key="3">
    <source>
        <dbReference type="EMBL" id="UMM17384.1"/>
    </source>
</evidence>
<evidence type="ECO:0000259" key="2">
    <source>
        <dbReference type="SMART" id="SM00327"/>
    </source>
</evidence>
<feature type="compositionally biased region" description="Polar residues" evidence="1">
    <location>
        <begin position="4454"/>
        <end position="4465"/>
    </location>
</feature>
<dbReference type="Pfam" id="PF07002">
    <property type="entry name" value="Copine"/>
    <property type="match status" value="1"/>
</dbReference>
<feature type="compositionally biased region" description="Basic and acidic residues" evidence="1">
    <location>
        <begin position="1312"/>
        <end position="1352"/>
    </location>
</feature>
<feature type="compositionally biased region" description="Low complexity" evidence="1">
    <location>
        <begin position="472"/>
        <end position="483"/>
    </location>
</feature>
<feature type="compositionally biased region" description="Basic and acidic residues" evidence="1">
    <location>
        <begin position="7047"/>
        <end position="7061"/>
    </location>
</feature>
<feature type="domain" description="VWFA" evidence="2">
    <location>
        <begin position="7741"/>
        <end position="7934"/>
    </location>
</feature>
<feature type="compositionally biased region" description="Polar residues" evidence="1">
    <location>
        <begin position="4375"/>
        <end position="4389"/>
    </location>
</feature>
<feature type="compositionally biased region" description="Basic and acidic residues" evidence="1">
    <location>
        <begin position="263"/>
        <end position="276"/>
    </location>
</feature>
<dbReference type="SMART" id="SM00327">
    <property type="entry name" value="VWA"/>
    <property type="match status" value="1"/>
</dbReference>
<dbReference type="PANTHER" id="PTHR45751:SF11">
    <property type="entry name" value="COPINE FAMILY PROTEIN 2"/>
    <property type="match status" value="1"/>
</dbReference>
<reference evidence="3 4" key="1">
    <citation type="submission" date="2022-04" db="EMBL/GenBank/DDBJ databases">
        <title>Chromosome-level reference genomes for two strains of Caenorhabditis briggsae: an improved platform for comparative genomics.</title>
        <authorList>
            <person name="Stevens L."/>
            <person name="Andersen E."/>
        </authorList>
    </citation>
    <scope>NUCLEOTIDE SEQUENCE [LARGE SCALE GENOMIC DNA]</scope>
    <source>
        <strain evidence="3">VX34</strain>
        <tissue evidence="3">Whole-organism</tissue>
    </source>
</reference>
<feature type="region of interest" description="Disordered" evidence="1">
    <location>
        <begin position="263"/>
        <end position="354"/>
    </location>
</feature>
<feature type="region of interest" description="Disordered" evidence="1">
    <location>
        <begin position="1531"/>
        <end position="1558"/>
    </location>
</feature>
<accession>A0AAE9E7V2</accession>
<feature type="compositionally biased region" description="Basic and acidic residues" evidence="1">
    <location>
        <begin position="308"/>
        <end position="322"/>
    </location>
</feature>
<feature type="region of interest" description="Disordered" evidence="1">
    <location>
        <begin position="458"/>
        <end position="522"/>
    </location>
</feature>
<feature type="compositionally biased region" description="Polar residues" evidence="1">
    <location>
        <begin position="296"/>
        <end position="307"/>
    </location>
</feature>
<keyword evidence="4" id="KW-1185">Reference proteome</keyword>
<feature type="region of interest" description="Disordered" evidence="1">
    <location>
        <begin position="4360"/>
        <end position="4465"/>
    </location>
</feature>
<feature type="region of interest" description="Disordered" evidence="1">
    <location>
        <begin position="1291"/>
        <end position="1353"/>
    </location>
</feature>
<feature type="compositionally biased region" description="Basic and acidic residues" evidence="1">
    <location>
        <begin position="4431"/>
        <end position="4444"/>
    </location>
</feature>
<feature type="compositionally biased region" description="Basic and acidic residues" evidence="1">
    <location>
        <begin position="44"/>
        <end position="58"/>
    </location>
</feature>
<feature type="region of interest" description="Disordered" evidence="1">
    <location>
        <begin position="4617"/>
        <end position="4638"/>
    </location>
</feature>
<proteinExistence type="predicted"/>
<organism evidence="3 4">
    <name type="scientific">Caenorhabditis briggsae</name>
    <dbReference type="NCBI Taxonomy" id="6238"/>
    <lineage>
        <taxon>Eukaryota</taxon>
        <taxon>Metazoa</taxon>
        <taxon>Ecdysozoa</taxon>
        <taxon>Nematoda</taxon>
        <taxon>Chromadorea</taxon>
        <taxon>Rhabditida</taxon>
        <taxon>Rhabditina</taxon>
        <taxon>Rhabditomorpha</taxon>
        <taxon>Rhabditoidea</taxon>
        <taxon>Rhabditidae</taxon>
        <taxon>Peloderinae</taxon>
        <taxon>Caenorhabditis</taxon>
    </lineage>
</organism>
<feature type="compositionally biased region" description="Basic and acidic residues" evidence="1">
    <location>
        <begin position="366"/>
        <end position="398"/>
    </location>
</feature>
<feature type="compositionally biased region" description="Basic and acidic residues" evidence="1">
    <location>
        <begin position="553"/>
        <end position="579"/>
    </location>
</feature>